<evidence type="ECO:0000313" key="2">
    <source>
        <dbReference type="EMBL" id="KXJ97315.1"/>
    </source>
</evidence>
<feature type="compositionally biased region" description="Low complexity" evidence="1">
    <location>
        <begin position="31"/>
        <end position="59"/>
    </location>
</feature>
<feature type="compositionally biased region" description="Polar residues" evidence="1">
    <location>
        <begin position="113"/>
        <end position="131"/>
    </location>
</feature>
<feature type="region of interest" description="Disordered" evidence="1">
    <location>
        <begin position="182"/>
        <end position="294"/>
    </location>
</feature>
<proteinExistence type="predicted"/>
<keyword evidence="3" id="KW-1185">Reference proteome</keyword>
<feature type="region of interest" description="Disordered" evidence="1">
    <location>
        <begin position="26"/>
        <end position="60"/>
    </location>
</feature>
<dbReference type="EMBL" id="KQ964245">
    <property type="protein sequence ID" value="KXJ97315.1"/>
    <property type="molecule type" value="Genomic_DNA"/>
</dbReference>
<feature type="region of interest" description="Disordered" evidence="1">
    <location>
        <begin position="111"/>
        <end position="131"/>
    </location>
</feature>
<dbReference type="InParanoid" id="A0A136JJJ0"/>
<reference evidence="3" key="1">
    <citation type="submission" date="2016-02" db="EMBL/GenBank/DDBJ databases">
        <title>Draft genome sequence of Microdochium bolleyi, a fungal endophyte of beachgrass.</title>
        <authorList>
            <consortium name="DOE Joint Genome Institute"/>
            <person name="David A.S."/>
            <person name="May G."/>
            <person name="Haridas S."/>
            <person name="Lim J."/>
            <person name="Wang M."/>
            <person name="Labutti K."/>
            <person name="Lipzen A."/>
            <person name="Barry K."/>
            <person name="Grigoriev I.V."/>
        </authorList>
    </citation>
    <scope>NUCLEOTIDE SEQUENCE [LARGE SCALE GENOMIC DNA]</scope>
    <source>
        <strain evidence="3">J235TASD1</strain>
    </source>
</reference>
<dbReference type="AlphaFoldDB" id="A0A136JJJ0"/>
<feature type="compositionally biased region" description="Polar residues" evidence="1">
    <location>
        <begin position="187"/>
        <end position="199"/>
    </location>
</feature>
<name>A0A136JJJ0_9PEZI</name>
<accession>A0A136JJJ0</accession>
<evidence type="ECO:0000256" key="1">
    <source>
        <dbReference type="SAM" id="MobiDB-lite"/>
    </source>
</evidence>
<gene>
    <name evidence="2" type="ORF">Micbo1qcDRAFT_171016</name>
</gene>
<protein>
    <submittedName>
        <fullName evidence="2">Uncharacterized protein</fullName>
    </submittedName>
</protein>
<dbReference type="Proteomes" id="UP000070501">
    <property type="component" value="Unassembled WGS sequence"/>
</dbReference>
<evidence type="ECO:0000313" key="3">
    <source>
        <dbReference type="Proteomes" id="UP000070501"/>
    </source>
</evidence>
<sequence>MSCEAPGPARPANFHGLSAAFGQKRLYRGESNQSSQLTASSSSTSPSSSSSETFSPMTSLATSRAPRACQHFNAQSWIQPAQPAQCPLACNSPSPQPQVCHPSSLWSPLPFRQPSSDSHSNLTGLSPSKASCSKELERHNFEPFPLTLLEHASMSFNRPTWRTRLAFSSSDIRSYFPTINKPAASSVKRSPSPGATRQSPSKRRQSGPPNILGNTKSEIEANDIDSHPEGSDDSPDDDSHGLSGEARRSDGMPTLHQIRTTDIEIISISSNDEDNDEASRKCHSAGLAYSHAAS</sequence>
<feature type="compositionally biased region" description="Basic and acidic residues" evidence="1">
    <location>
        <begin position="237"/>
        <end position="250"/>
    </location>
</feature>
<organism evidence="2 3">
    <name type="scientific">Microdochium bolleyi</name>
    <dbReference type="NCBI Taxonomy" id="196109"/>
    <lineage>
        <taxon>Eukaryota</taxon>
        <taxon>Fungi</taxon>
        <taxon>Dikarya</taxon>
        <taxon>Ascomycota</taxon>
        <taxon>Pezizomycotina</taxon>
        <taxon>Sordariomycetes</taxon>
        <taxon>Xylariomycetidae</taxon>
        <taxon>Xylariales</taxon>
        <taxon>Microdochiaceae</taxon>
        <taxon>Microdochium</taxon>
    </lineage>
</organism>